<dbReference type="EMBL" id="CP060635">
    <property type="protein sequence ID" value="QNM07234.1"/>
    <property type="molecule type" value="Genomic_DNA"/>
</dbReference>
<dbReference type="GO" id="GO:0003700">
    <property type="term" value="F:DNA-binding transcription factor activity"/>
    <property type="evidence" value="ECO:0007669"/>
    <property type="project" value="InterPro"/>
</dbReference>
<keyword evidence="3" id="KW-1185">Reference proteome</keyword>
<dbReference type="Gene3D" id="1.10.10.10">
    <property type="entry name" value="Winged helix-like DNA-binding domain superfamily/Winged helix DNA-binding domain"/>
    <property type="match status" value="1"/>
</dbReference>
<dbReference type="SUPFAM" id="SSF46894">
    <property type="entry name" value="C-terminal effector domain of the bipartite response regulators"/>
    <property type="match status" value="1"/>
</dbReference>
<accession>A0A7G9G8V2</accession>
<dbReference type="Pfam" id="PF08769">
    <property type="entry name" value="Spo0A_C"/>
    <property type="match status" value="1"/>
</dbReference>
<dbReference type="RefSeq" id="WP_118647450.1">
    <property type="nucleotide sequence ID" value="NZ_CP060635.1"/>
</dbReference>
<protein>
    <submittedName>
        <fullName evidence="2">Sporulation initiation factor Spo0A C-terminal domain-containing protein</fullName>
    </submittedName>
</protein>
<dbReference type="GO" id="GO:0003677">
    <property type="term" value="F:DNA binding"/>
    <property type="evidence" value="ECO:0007669"/>
    <property type="project" value="InterPro"/>
</dbReference>
<name>A0A7G9G8V2_9FIRM</name>
<gene>
    <name evidence="2" type="ORF">H9Q79_09740</name>
</gene>
<dbReference type="GO" id="GO:0042173">
    <property type="term" value="P:regulation of sporulation resulting in formation of a cellular spore"/>
    <property type="evidence" value="ECO:0007669"/>
    <property type="project" value="InterPro"/>
</dbReference>
<dbReference type="GO" id="GO:0005737">
    <property type="term" value="C:cytoplasm"/>
    <property type="evidence" value="ECO:0007669"/>
    <property type="project" value="InterPro"/>
</dbReference>
<dbReference type="InterPro" id="IPR036388">
    <property type="entry name" value="WH-like_DNA-bd_sf"/>
</dbReference>
<keyword evidence="2" id="KW-0648">Protein biosynthesis</keyword>
<dbReference type="Proteomes" id="UP000515860">
    <property type="component" value="Chromosome"/>
</dbReference>
<evidence type="ECO:0000313" key="3">
    <source>
        <dbReference type="Proteomes" id="UP000515860"/>
    </source>
</evidence>
<dbReference type="KEGG" id="whj:H9Q79_09740"/>
<organism evidence="2 3">
    <name type="scientific">Wansuia hejianensis</name>
    <dbReference type="NCBI Taxonomy" id="2763667"/>
    <lineage>
        <taxon>Bacteria</taxon>
        <taxon>Bacillati</taxon>
        <taxon>Bacillota</taxon>
        <taxon>Clostridia</taxon>
        <taxon>Lachnospirales</taxon>
        <taxon>Lachnospiraceae</taxon>
        <taxon>Wansuia</taxon>
    </lineage>
</organism>
<dbReference type="AlphaFoldDB" id="A0A7G9G8V2"/>
<keyword evidence="2" id="KW-0396">Initiation factor</keyword>
<feature type="domain" description="Sporulation initiation factor Spo0A C-terminal" evidence="1">
    <location>
        <begin position="12"/>
        <end position="108"/>
    </location>
</feature>
<dbReference type="GO" id="GO:0003743">
    <property type="term" value="F:translation initiation factor activity"/>
    <property type="evidence" value="ECO:0007669"/>
    <property type="project" value="UniProtKB-KW"/>
</dbReference>
<dbReference type="GO" id="GO:0005509">
    <property type="term" value="F:calcium ion binding"/>
    <property type="evidence" value="ECO:0007669"/>
    <property type="project" value="InterPro"/>
</dbReference>
<sequence>MRLSEEGELNQIFNFLHRLGATANYTGFFYTAYGTLLCMKEPRRLTLVTKWLYPDVARYYDTNWKAVERSIRTIISYLWNNHAEMLNILAGYPMKTKPSPAEFLSILVVSLSEQLIA</sequence>
<dbReference type="InterPro" id="IPR016032">
    <property type="entry name" value="Sig_transdc_resp-reg_C-effctor"/>
</dbReference>
<evidence type="ECO:0000259" key="1">
    <source>
        <dbReference type="Pfam" id="PF08769"/>
    </source>
</evidence>
<evidence type="ECO:0000313" key="2">
    <source>
        <dbReference type="EMBL" id="QNM07234.1"/>
    </source>
</evidence>
<proteinExistence type="predicted"/>
<dbReference type="InterPro" id="IPR014879">
    <property type="entry name" value="Spo0A_C"/>
</dbReference>
<reference evidence="2 3" key="1">
    <citation type="submission" date="2020-08" db="EMBL/GenBank/DDBJ databases">
        <authorList>
            <person name="Liu C."/>
            <person name="Sun Q."/>
        </authorList>
    </citation>
    <scope>NUCLEOTIDE SEQUENCE [LARGE SCALE GENOMIC DNA]</scope>
    <source>
        <strain evidence="2 3">NSJ-29</strain>
    </source>
</reference>